<organism evidence="1 2">
    <name type="scientific">Forsythia ovata</name>
    <dbReference type="NCBI Taxonomy" id="205694"/>
    <lineage>
        <taxon>Eukaryota</taxon>
        <taxon>Viridiplantae</taxon>
        <taxon>Streptophyta</taxon>
        <taxon>Embryophyta</taxon>
        <taxon>Tracheophyta</taxon>
        <taxon>Spermatophyta</taxon>
        <taxon>Magnoliopsida</taxon>
        <taxon>eudicotyledons</taxon>
        <taxon>Gunneridae</taxon>
        <taxon>Pentapetalae</taxon>
        <taxon>asterids</taxon>
        <taxon>lamiids</taxon>
        <taxon>Lamiales</taxon>
        <taxon>Oleaceae</taxon>
        <taxon>Forsythieae</taxon>
        <taxon>Forsythia</taxon>
    </lineage>
</organism>
<dbReference type="InterPro" id="IPR032675">
    <property type="entry name" value="LRR_dom_sf"/>
</dbReference>
<dbReference type="Gene3D" id="3.80.10.10">
    <property type="entry name" value="Ribonuclease Inhibitor"/>
    <property type="match status" value="1"/>
</dbReference>
<dbReference type="SUPFAM" id="SSF52047">
    <property type="entry name" value="RNI-like"/>
    <property type="match status" value="1"/>
</dbReference>
<dbReference type="Proteomes" id="UP001604277">
    <property type="component" value="Unassembled WGS sequence"/>
</dbReference>
<protein>
    <submittedName>
        <fullName evidence="1">Late blight resistance protein-like protein R1A-6</fullName>
    </submittedName>
</protein>
<reference evidence="2" key="1">
    <citation type="submission" date="2024-07" db="EMBL/GenBank/DDBJ databases">
        <title>Two chromosome-level genome assemblies of Korean endemic species Abeliophyllum distichum and Forsythia ovata (Oleaceae).</title>
        <authorList>
            <person name="Jang H."/>
        </authorList>
    </citation>
    <scope>NUCLEOTIDE SEQUENCE [LARGE SCALE GENOMIC DNA]</scope>
</reference>
<accession>A0ABD1TUR2</accession>
<name>A0ABD1TUR2_9LAMI</name>
<dbReference type="EMBL" id="JBFOLJ010000008">
    <property type="protein sequence ID" value="KAL2516456.1"/>
    <property type="molecule type" value="Genomic_DNA"/>
</dbReference>
<dbReference type="PANTHER" id="PTHR15140:SF37">
    <property type="entry name" value="UBIQUITIN-LIKE DOMAIN-CONTAINING PROTEIN"/>
    <property type="match status" value="1"/>
</dbReference>
<sequence length="198" mass="23054">MAGSLEVPGSSMYTAINRKAPQTRKELKCFLTEVQDLGFLNRLESLKLSVHRDYVRHLIRLPLNLKKLTVSGFYMSREQMNIIGRLPNRVVLKLREGSFHRRQWNTTEGEFQQLKFLELFSVQNTEWNASSDHFPRLQRLVLRHCKSLEKIPSSFCDILSLLIIEVHHCQQSVAESAMQIQEEQRDMGNDELQVIIST</sequence>
<dbReference type="AlphaFoldDB" id="A0ABD1TUR2"/>
<proteinExistence type="predicted"/>
<evidence type="ECO:0000313" key="1">
    <source>
        <dbReference type="EMBL" id="KAL2516456.1"/>
    </source>
</evidence>
<gene>
    <name evidence="1" type="ORF">Fot_30427</name>
</gene>
<evidence type="ECO:0000313" key="2">
    <source>
        <dbReference type="Proteomes" id="UP001604277"/>
    </source>
</evidence>
<comment type="caution">
    <text evidence="1">The sequence shown here is derived from an EMBL/GenBank/DDBJ whole genome shotgun (WGS) entry which is preliminary data.</text>
</comment>
<dbReference type="PANTHER" id="PTHR15140">
    <property type="entry name" value="TUBULIN-SPECIFIC CHAPERONE E"/>
    <property type="match status" value="1"/>
</dbReference>
<keyword evidence="2" id="KW-1185">Reference proteome</keyword>